<keyword evidence="2" id="KW-0349">Heme</keyword>
<accession>A0A1I3NBE2</accession>
<evidence type="ECO:0000256" key="1">
    <source>
        <dbReference type="ARBA" id="ARBA00022448"/>
    </source>
</evidence>
<keyword evidence="8" id="KW-1185">Reference proteome</keyword>
<evidence type="ECO:0000313" key="7">
    <source>
        <dbReference type="EMBL" id="SFJ06230.1"/>
    </source>
</evidence>
<keyword evidence="4" id="KW-0249">Electron transport</keyword>
<dbReference type="GO" id="GO:0042597">
    <property type="term" value="C:periplasmic space"/>
    <property type="evidence" value="ECO:0007669"/>
    <property type="project" value="InterPro"/>
</dbReference>
<dbReference type="GO" id="GO:0022900">
    <property type="term" value="P:electron transport chain"/>
    <property type="evidence" value="ECO:0007669"/>
    <property type="project" value="InterPro"/>
</dbReference>
<keyword evidence="3" id="KW-0479">Metal-binding</keyword>
<evidence type="ECO:0000313" key="8">
    <source>
        <dbReference type="Proteomes" id="UP000199377"/>
    </source>
</evidence>
<dbReference type="GO" id="GO:0005506">
    <property type="term" value="F:iron ion binding"/>
    <property type="evidence" value="ECO:0007669"/>
    <property type="project" value="InterPro"/>
</dbReference>
<dbReference type="PIRSF" id="PIRSF000027">
    <property type="entry name" value="Cytc_c_prime"/>
    <property type="match status" value="1"/>
</dbReference>
<keyword evidence="1" id="KW-0813">Transport</keyword>
<proteinExistence type="predicted"/>
<protein>
    <submittedName>
        <fullName evidence="7">Cytochrome c556</fullName>
    </submittedName>
</protein>
<evidence type="ECO:0000256" key="3">
    <source>
        <dbReference type="ARBA" id="ARBA00022723"/>
    </source>
</evidence>
<evidence type="ECO:0000256" key="2">
    <source>
        <dbReference type="ARBA" id="ARBA00022617"/>
    </source>
</evidence>
<feature type="signal peptide" evidence="6">
    <location>
        <begin position="1"/>
        <end position="19"/>
    </location>
</feature>
<evidence type="ECO:0000256" key="4">
    <source>
        <dbReference type="ARBA" id="ARBA00022982"/>
    </source>
</evidence>
<dbReference type="EMBL" id="FOQH01000013">
    <property type="protein sequence ID" value="SFJ06230.1"/>
    <property type="molecule type" value="Genomic_DNA"/>
</dbReference>
<keyword evidence="5" id="KW-0408">Iron</keyword>
<dbReference type="AlphaFoldDB" id="A0A1I3NBE2"/>
<dbReference type="GO" id="GO:0009055">
    <property type="term" value="F:electron transfer activity"/>
    <property type="evidence" value="ECO:0007669"/>
    <property type="project" value="InterPro"/>
</dbReference>
<reference evidence="7 8" key="1">
    <citation type="submission" date="2016-10" db="EMBL/GenBank/DDBJ databases">
        <authorList>
            <person name="de Groot N.N."/>
        </authorList>
    </citation>
    <scope>NUCLEOTIDE SEQUENCE [LARGE SCALE GENOMIC DNA]</scope>
    <source>
        <strain evidence="7 8">CGMCC 1.11030</strain>
    </source>
</reference>
<dbReference type="RefSeq" id="WP_245779263.1">
    <property type="nucleotide sequence ID" value="NZ_FOQH01000013.1"/>
</dbReference>
<dbReference type="Proteomes" id="UP000199377">
    <property type="component" value="Unassembled WGS sequence"/>
</dbReference>
<gene>
    <name evidence="7" type="ORF">SAMN05216258_11310</name>
</gene>
<dbReference type="PROSITE" id="PS51009">
    <property type="entry name" value="CYTCII"/>
    <property type="match status" value="1"/>
</dbReference>
<name>A0A1I3NBE2_9RHOB</name>
<dbReference type="Pfam" id="PF01322">
    <property type="entry name" value="Cytochrom_C_2"/>
    <property type="match status" value="1"/>
</dbReference>
<dbReference type="SUPFAM" id="SSF47175">
    <property type="entry name" value="Cytochromes"/>
    <property type="match status" value="1"/>
</dbReference>
<dbReference type="InterPro" id="IPR012127">
    <property type="entry name" value="Cyt_c_prime"/>
</dbReference>
<organism evidence="7 8">
    <name type="scientific">Albimonas pacifica</name>
    <dbReference type="NCBI Taxonomy" id="1114924"/>
    <lineage>
        <taxon>Bacteria</taxon>
        <taxon>Pseudomonadati</taxon>
        <taxon>Pseudomonadota</taxon>
        <taxon>Alphaproteobacteria</taxon>
        <taxon>Rhodobacterales</taxon>
        <taxon>Paracoccaceae</taxon>
        <taxon>Albimonas</taxon>
    </lineage>
</organism>
<evidence type="ECO:0000256" key="6">
    <source>
        <dbReference type="SAM" id="SignalP"/>
    </source>
</evidence>
<dbReference type="STRING" id="1114924.SAMN05216258_11310"/>
<dbReference type="InterPro" id="IPR002321">
    <property type="entry name" value="Cyt_c_II"/>
</dbReference>
<keyword evidence="6" id="KW-0732">Signal</keyword>
<dbReference type="GO" id="GO:0020037">
    <property type="term" value="F:heme binding"/>
    <property type="evidence" value="ECO:0007669"/>
    <property type="project" value="InterPro"/>
</dbReference>
<dbReference type="Gene3D" id="1.20.120.10">
    <property type="entry name" value="Cytochrome c/b562"/>
    <property type="match status" value="1"/>
</dbReference>
<evidence type="ECO:0000256" key="5">
    <source>
        <dbReference type="ARBA" id="ARBA00023004"/>
    </source>
</evidence>
<dbReference type="InterPro" id="IPR010980">
    <property type="entry name" value="Cyt_c/b562"/>
</dbReference>
<feature type="chain" id="PRO_5011641502" evidence="6">
    <location>
        <begin position="20"/>
        <end position="183"/>
    </location>
</feature>
<sequence length="183" mass="18377">MMKRGCLALALGGATLAGAGALAHGGAEGVVMERMEAMKDIAGATKAIAQMLKGEAPYDAAAVRDQAGVIVAAGGESLVAMFPEGTGHAPSEAAPAIWSEPDRFAALAGRLAETARALAEAADNPRGPEAMKQAGMMGGGGMGAMMADGGPSPEQLAAMPPDGAFMHLAQTCKACHQDFRVEK</sequence>